<comment type="cofactor">
    <cofactor evidence="11">
        <name>Zn(2+)</name>
        <dbReference type="ChEBI" id="CHEBI:29105"/>
    </cofactor>
    <text evidence="11">Binds 1 zinc ion per subunit.</text>
</comment>
<dbReference type="GO" id="GO:0006915">
    <property type="term" value="P:apoptotic process"/>
    <property type="evidence" value="ECO:0007669"/>
    <property type="project" value="UniProtKB-KW"/>
</dbReference>
<protein>
    <submittedName>
        <fullName evidence="12">Uncharacterized protein</fullName>
    </submittedName>
</protein>
<dbReference type="SUPFAM" id="SSF47719">
    <property type="entry name" value="p53 tetramerization domain"/>
    <property type="match status" value="1"/>
</dbReference>
<dbReference type="InterPro" id="IPR008967">
    <property type="entry name" value="p53-like_TF_DNA-bd_sf"/>
</dbReference>
<gene>
    <name evidence="12" type="ORF">OFUS_LOCUS16851</name>
</gene>
<dbReference type="GO" id="GO:0000978">
    <property type="term" value="F:RNA polymerase II cis-regulatory region sequence-specific DNA binding"/>
    <property type="evidence" value="ECO:0007669"/>
    <property type="project" value="TreeGrafter"/>
</dbReference>
<keyword evidence="8" id="KW-0010">Activator</keyword>
<dbReference type="GO" id="GO:0051262">
    <property type="term" value="P:protein tetramerization"/>
    <property type="evidence" value="ECO:0007669"/>
    <property type="project" value="InterPro"/>
</dbReference>
<evidence type="ECO:0000256" key="10">
    <source>
        <dbReference type="ARBA" id="ARBA00023242"/>
    </source>
</evidence>
<dbReference type="Pfam" id="PF00870">
    <property type="entry name" value="P53"/>
    <property type="match status" value="1"/>
</dbReference>
<evidence type="ECO:0000256" key="3">
    <source>
        <dbReference type="ARBA" id="ARBA00022703"/>
    </source>
</evidence>
<evidence type="ECO:0000256" key="9">
    <source>
        <dbReference type="ARBA" id="ARBA00023163"/>
    </source>
</evidence>
<proteinExistence type="inferred from homology"/>
<sequence length="294" mass="34071">YHLNLTGAASLFIRCPFQSFLSIFFSSQATIMNSKQRNDAASNTHSSSTVTRPPVFPWNEDTEITSTLNDFPFPKENMWILDVLFLRTGYIINRLFIHAQAQWRKNGLHKKGVKACKKHRSQEGDHWLMASGPRCNYEQLLDNSMSITFEWPKGANCTAFNRNYWFRCENSCPSKMEGRDSKVVFTFEDISGQVFGRVSFDVWVTTTPVKDLEIDEHELKYTPNPKSEAKQTVSEVSHPDPIESEVFVIHVRGKKNFQLLQKIRDAMETADELKLKQKKRRKKKIQLNTMLLLQ</sequence>
<evidence type="ECO:0000256" key="5">
    <source>
        <dbReference type="ARBA" id="ARBA00022833"/>
    </source>
</evidence>
<evidence type="ECO:0000256" key="11">
    <source>
        <dbReference type="PIRSR" id="PIRSR602117-1"/>
    </source>
</evidence>
<reference evidence="12" key="1">
    <citation type="submission" date="2022-03" db="EMBL/GenBank/DDBJ databases">
        <authorList>
            <person name="Martin C."/>
        </authorList>
    </citation>
    <scope>NUCLEOTIDE SEQUENCE</scope>
</reference>
<dbReference type="InterPro" id="IPR012346">
    <property type="entry name" value="p53/RUNT-type_TF_DNA-bd_sf"/>
</dbReference>
<evidence type="ECO:0000256" key="8">
    <source>
        <dbReference type="ARBA" id="ARBA00023159"/>
    </source>
</evidence>
<dbReference type="InterPro" id="IPR036674">
    <property type="entry name" value="p53_tetramer_sf"/>
</dbReference>
<dbReference type="Proteomes" id="UP000749559">
    <property type="component" value="Unassembled WGS sequence"/>
</dbReference>
<keyword evidence="6" id="KW-0805">Transcription regulation</keyword>
<keyword evidence="4 11" id="KW-0479">Metal-binding</keyword>
<dbReference type="PANTHER" id="PTHR11447:SF16">
    <property type="entry name" value="P53 PROTEIN LONG FORM VARIANT 1"/>
    <property type="match status" value="1"/>
</dbReference>
<dbReference type="AlphaFoldDB" id="A0A8J1U649"/>
<evidence type="ECO:0000313" key="13">
    <source>
        <dbReference type="Proteomes" id="UP000749559"/>
    </source>
</evidence>
<name>A0A8J1U649_OWEFU</name>
<accession>A0A8J1U649</accession>
<dbReference type="InterPro" id="IPR010991">
    <property type="entry name" value="p53_tetrameristn"/>
</dbReference>
<organism evidence="12 13">
    <name type="scientific">Owenia fusiformis</name>
    <name type="common">Polychaete worm</name>
    <dbReference type="NCBI Taxonomy" id="6347"/>
    <lineage>
        <taxon>Eukaryota</taxon>
        <taxon>Metazoa</taxon>
        <taxon>Spiralia</taxon>
        <taxon>Lophotrochozoa</taxon>
        <taxon>Annelida</taxon>
        <taxon>Polychaeta</taxon>
        <taxon>Sedentaria</taxon>
        <taxon>Canalipalpata</taxon>
        <taxon>Sabellida</taxon>
        <taxon>Oweniida</taxon>
        <taxon>Oweniidae</taxon>
        <taxon>Owenia</taxon>
    </lineage>
</organism>
<dbReference type="GO" id="GO:0005634">
    <property type="term" value="C:nucleus"/>
    <property type="evidence" value="ECO:0007669"/>
    <property type="project" value="UniProtKB-SubCell"/>
</dbReference>
<evidence type="ECO:0000256" key="6">
    <source>
        <dbReference type="ARBA" id="ARBA00023015"/>
    </source>
</evidence>
<keyword evidence="5 11" id="KW-0862">Zinc</keyword>
<dbReference type="EMBL" id="CAIIXF020000008">
    <property type="protein sequence ID" value="CAH1791806.1"/>
    <property type="molecule type" value="Genomic_DNA"/>
</dbReference>
<dbReference type="Gene3D" id="4.10.170.10">
    <property type="entry name" value="p53-like tetramerisation domain"/>
    <property type="match status" value="1"/>
</dbReference>
<feature type="binding site" evidence="11">
    <location>
        <position position="172"/>
    </location>
    <ligand>
        <name>Zn(2+)</name>
        <dbReference type="ChEBI" id="CHEBI:29105"/>
    </ligand>
</feature>
<dbReference type="Gene3D" id="2.60.40.720">
    <property type="match status" value="1"/>
</dbReference>
<feature type="binding site" evidence="11">
    <location>
        <position position="168"/>
    </location>
    <ligand>
        <name>Zn(2+)</name>
        <dbReference type="ChEBI" id="CHEBI:29105"/>
    </ligand>
</feature>
<dbReference type="PRINTS" id="PR00386">
    <property type="entry name" value="P53SUPPRESSR"/>
</dbReference>
<keyword evidence="10" id="KW-0539">Nucleus</keyword>
<evidence type="ECO:0000256" key="2">
    <source>
        <dbReference type="ARBA" id="ARBA00006167"/>
    </source>
</evidence>
<dbReference type="GO" id="GO:0046872">
    <property type="term" value="F:metal ion binding"/>
    <property type="evidence" value="ECO:0007669"/>
    <property type="project" value="UniProtKB-KW"/>
</dbReference>
<evidence type="ECO:0000313" key="12">
    <source>
        <dbReference type="EMBL" id="CAH1791806.1"/>
    </source>
</evidence>
<keyword evidence="13" id="KW-1185">Reference proteome</keyword>
<comment type="subcellular location">
    <subcellularLocation>
        <location evidence="1">Nucleus</location>
    </subcellularLocation>
</comment>
<dbReference type="SUPFAM" id="SSF49417">
    <property type="entry name" value="p53-like transcription factors"/>
    <property type="match status" value="1"/>
</dbReference>
<dbReference type="InterPro" id="IPR011615">
    <property type="entry name" value="p53_DNA-bd"/>
</dbReference>
<feature type="non-terminal residue" evidence="12">
    <location>
        <position position="1"/>
    </location>
</feature>
<evidence type="ECO:0000256" key="7">
    <source>
        <dbReference type="ARBA" id="ARBA00023125"/>
    </source>
</evidence>
<keyword evidence="3" id="KW-0053">Apoptosis</keyword>
<comment type="similarity">
    <text evidence="2">Belongs to the p53 family.</text>
</comment>
<keyword evidence="9" id="KW-0804">Transcription</keyword>
<dbReference type="InterPro" id="IPR002117">
    <property type="entry name" value="p53_tumour_suppressor"/>
</dbReference>
<comment type="caution">
    <text evidence="12">The sequence shown here is derived from an EMBL/GenBank/DDBJ whole genome shotgun (WGS) entry which is preliminary data.</text>
</comment>
<dbReference type="Pfam" id="PF07710">
    <property type="entry name" value="P53_tetramer"/>
    <property type="match status" value="1"/>
</dbReference>
<keyword evidence="7" id="KW-0238">DNA-binding</keyword>
<evidence type="ECO:0000256" key="1">
    <source>
        <dbReference type="ARBA" id="ARBA00004123"/>
    </source>
</evidence>
<dbReference type="GO" id="GO:0000981">
    <property type="term" value="F:DNA-binding transcription factor activity, RNA polymerase II-specific"/>
    <property type="evidence" value="ECO:0007669"/>
    <property type="project" value="TreeGrafter"/>
</dbReference>
<dbReference type="OrthoDB" id="5915660at2759"/>
<evidence type="ECO:0000256" key="4">
    <source>
        <dbReference type="ARBA" id="ARBA00022723"/>
    </source>
</evidence>
<dbReference type="PANTHER" id="PTHR11447">
    <property type="entry name" value="CELLULAR TUMOR ANTIGEN P53"/>
    <property type="match status" value="1"/>
</dbReference>